<protein>
    <submittedName>
        <fullName evidence="1">Uncharacterized protein</fullName>
    </submittedName>
</protein>
<proteinExistence type="predicted"/>
<dbReference type="Proteomes" id="UP001225034">
    <property type="component" value="Unassembled WGS sequence"/>
</dbReference>
<accession>A0ABT9YMT2</accession>
<sequence>MKFLIDNTQQLIHRSSFVRDACKYHTTALESRESTHDENYVLKLIKEKNYKKCSKCYPEYDNRYSIH</sequence>
<evidence type="ECO:0000313" key="2">
    <source>
        <dbReference type="Proteomes" id="UP001225034"/>
    </source>
</evidence>
<dbReference type="EMBL" id="JAUSUA010000006">
    <property type="protein sequence ID" value="MDQ0208801.1"/>
    <property type="molecule type" value="Genomic_DNA"/>
</dbReference>
<name>A0ABT9YMT2_9BACI</name>
<gene>
    <name evidence="1" type="ORF">J2S05_003613</name>
</gene>
<reference evidence="1 2" key="1">
    <citation type="submission" date="2023-07" db="EMBL/GenBank/DDBJ databases">
        <title>Genomic Encyclopedia of Type Strains, Phase IV (KMG-IV): sequencing the most valuable type-strain genomes for metagenomic binning, comparative biology and taxonomic classification.</title>
        <authorList>
            <person name="Goeker M."/>
        </authorList>
    </citation>
    <scope>NUCLEOTIDE SEQUENCE [LARGE SCALE GENOMIC DNA]</scope>
    <source>
        <strain evidence="1 2">DSM 19154</strain>
    </source>
</reference>
<organism evidence="1 2">
    <name type="scientific">Alkalicoccobacillus murimartini</name>
    <dbReference type="NCBI Taxonomy" id="171685"/>
    <lineage>
        <taxon>Bacteria</taxon>
        <taxon>Bacillati</taxon>
        <taxon>Bacillota</taxon>
        <taxon>Bacilli</taxon>
        <taxon>Bacillales</taxon>
        <taxon>Bacillaceae</taxon>
        <taxon>Alkalicoccobacillus</taxon>
    </lineage>
</organism>
<keyword evidence="2" id="KW-1185">Reference proteome</keyword>
<comment type="caution">
    <text evidence="1">The sequence shown here is derived from an EMBL/GenBank/DDBJ whole genome shotgun (WGS) entry which is preliminary data.</text>
</comment>
<evidence type="ECO:0000313" key="1">
    <source>
        <dbReference type="EMBL" id="MDQ0208801.1"/>
    </source>
</evidence>